<comment type="caution">
    <text evidence="2">The sequence shown here is derived from an EMBL/GenBank/DDBJ whole genome shotgun (WGS) entry which is preliminary data.</text>
</comment>
<dbReference type="Proteomes" id="UP001185873">
    <property type="component" value="Unassembled WGS sequence"/>
</dbReference>
<proteinExistence type="predicted"/>
<protein>
    <submittedName>
        <fullName evidence="2">AAA family ATPase</fullName>
    </submittedName>
</protein>
<evidence type="ECO:0000259" key="1">
    <source>
        <dbReference type="Pfam" id="PF13401"/>
    </source>
</evidence>
<accession>A0AAE4QXG3</accession>
<evidence type="ECO:0000313" key="3">
    <source>
        <dbReference type="Proteomes" id="UP001185873"/>
    </source>
</evidence>
<gene>
    <name evidence="2" type="ORF">R3P82_13510</name>
</gene>
<reference evidence="2" key="1">
    <citation type="submission" date="2023-10" db="EMBL/GenBank/DDBJ databases">
        <title>Development of a sustainable strategy for remediation of hydrocarbon-contaminated territories based on the waste exchange concept.</title>
        <authorList>
            <person name="Krivoruchko A."/>
        </authorList>
    </citation>
    <scope>NUCLEOTIDE SEQUENCE</scope>
    <source>
        <strain evidence="2">IEGM 1175</strain>
    </source>
</reference>
<evidence type="ECO:0000313" key="2">
    <source>
        <dbReference type="EMBL" id="MDV6300121.1"/>
    </source>
</evidence>
<dbReference type="PANTHER" id="PTHR35894:SF1">
    <property type="entry name" value="PHOSPHORIBULOKINASE _ URIDINE KINASE FAMILY"/>
    <property type="match status" value="1"/>
</dbReference>
<organism evidence="2 3">
    <name type="scientific">Dietzia maris</name>
    <dbReference type="NCBI Taxonomy" id="37915"/>
    <lineage>
        <taxon>Bacteria</taxon>
        <taxon>Bacillati</taxon>
        <taxon>Actinomycetota</taxon>
        <taxon>Actinomycetes</taxon>
        <taxon>Mycobacteriales</taxon>
        <taxon>Dietziaceae</taxon>
        <taxon>Dietzia</taxon>
    </lineage>
</organism>
<dbReference type="InterPro" id="IPR049945">
    <property type="entry name" value="AAA_22"/>
</dbReference>
<dbReference type="RefSeq" id="WP_179526391.1">
    <property type="nucleotide sequence ID" value="NZ_JAWLKJ010000003.1"/>
</dbReference>
<sequence>MAPNFIVTKEHRRFAEFASAVRKEHTIGICHGDAGVGKTQSARRYAHWDTIEPFITEWGPRSDDDAKYFATANRSRTVFYTPEVICRPKILMHEIDHLQTRIGICIDEHQRSIGKATNSRTFKVSSWVELLIIDEAERLTATALELLRDEHDRRHLAIILVGMPGIDQRFRHYPQLYSRLGFSHRYRALGKDELLFVLDRHWKRLGRTLDPDDFTDAQAIAAIERITRGNFRLLERLFPQITRVLRINQLETITDDVIEAAASILVIGN</sequence>
<dbReference type="GeneID" id="97371187"/>
<name>A0AAE4QXG3_9ACTN</name>
<dbReference type="Gene3D" id="3.40.50.300">
    <property type="entry name" value="P-loop containing nucleotide triphosphate hydrolases"/>
    <property type="match status" value="1"/>
</dbReference>
<dbReference type="EMBL" id="JAWLKJ010000003">
    <property type="protein sequence ID" value="MDV6300121.1"/>
    <property type="molecule type" value="Genomic_DNA"/>
</dbReference>
<feature type="domain" description="ORC1/DEAH AAA+ ATPase" evidence="1">
    <location>
        <begin position="23"/>
        <end position="170"/>
    </location>
</feature>
<dbReference type="GO" id="GO:0016887">
    <property type="term" value="F:ATP hydrolysis activity"/>
    <property type="evidence" value="ECO:0007669"/>
    <property type="project" value="InterPro"/>
</dbReference>
<dbReference type="InterPro" id="IPR052026">
    <property type="entry name" value="ExeA_AAA_ATPase_DNA-bind"/>
</dbReference>
<dbReference type="SUPFAM" id="SSF52540">
    <property type="entry name" value="P-loop containing nucleoside triphosphate hydrolases"/>
    <property type="match status" value="1"/>
</dbReference>
<dbReference type="Pfam" id="PF13401">
    <property type="entry name" value="AAA_22"/>
    <property type="match status" value="1"/>
</dbReference>
<dbReference type="InterPro" id="IPR027417">
    <property type="entry name" value="P-loop_NTPase"/>
</dbReference>
<dbReference type="AlphaFoldDB" id="A0AAE4QXG3"/>
<dbReference type="PANTHER" id="PTHR35894">
    <property type="entry name" value="GENERAL SECRETION PATHWAY PROTEIN A-RELATED"/>
    <property type="match status" value="1"/>
</dbReference>